<dbReference type="GO" id="GO:0033617">
    <property type="term" value="P:mitochondrial respiratory chain complex IV assembly"/>
    <property type="evidence" value="ECO:0007669"/>
    <property type="project" value="EnsemblFungi"/>
</dbReference>
<feature type="domain" description="Mitochondrial splicing suppressor 51 zinc-finger" evidence="1">
    <location>
        <begin position="78"/>
        <end position="127"/>
    </location>
</feature>
<feature type="domain" description="Mitochondrial splicing suppressor 51-like C-terminal" evidence="2">
    <location>
        <begin position="209"/>
        <end position="401"/>
    </location>
</feature>
<gene>
    <name evidence="3" type="ORF">T551_00983</name>
</gene>
<reference evidence="4" key="1">
    <citation type="journal article" date="2016" name="Nat. Commun.">
        <title>Genome analysis of three Pneumocystis species reveals adaptation mechanisms to life exclusively in mammalian hosts.</title>
        <authorList>
            <person name="Ma L."/>
            <person name="Chen Z."/>
            <person name="Huang D.W."/>
            <person name="Kutty G."/>
            <person name="Ishihara M."/>
            <person name="Wang H."/>
            <person name="Abouelleil A."/>
            <person name="Bishop L."/>
            <person name="Davey E."/>
            <person name="Deng R."/>
            <person name="Deng X."/>
            <person name="Fan L."/>
            <person name="Fantoni G."/>
            <person name="Fitzgerald M."/>
            <person name="Gogineni E."/>
            <person name="Goldberg J.M."/>
            <person name="Handley G."/>
            <person name="Hu X."/>
            <person name="Huber C."/>
            <person name="Jiao X."/>
            <person name="Jones K."/>
            <person name="Levin J.Z."/>
            <person name="Liu Y."/>
            <person name="Macdonald P."/>
            <person name="Melnikov A."/>
            <person name="Raley C."/>
            <person name="Sassi M."/>
            <person name="Sherman B.T."/>
            <person name="Song X."/>
            <person name="Sykes S."/>
            <person name="Tran B."/>
            <person name="Walsh L."/>
            <person name="Xia Y."/>
            <person name="Yang J."/>
            <person name="Young S."/>
            <person name="Zeng Q."/>
            <person name="Zheng X."/>
            <person name="Stephens R."/>
            <person name="Nusbaum C."/>
            <person name="Birren B.W."/>
            <person name="Azadi P."/>
            <person name="Lempicki R.A."/>
            <person name="Cuomo C.A."/>
            <person name="Kovacs J.A."/>
        </authorList>
    </citation>
    <scope>NUCLEOTIDE SEQUENCE [LARGE SCALE GENOMIC DNA]</scope>
    <source>
        <strain evidence="4">RU7</strain>
    </source>
</reference>
<dbReference type="OrthoDB" id="5282002at2759"/>
<dbReference type="Pfam" id="PF13824">
    <property type="entry name" value="zf-Mss51"/>
    <property type="match status" value="1"/>
</dbReference>
<dbReference type="EMBL" id="LFWA01000004">
    <property type="protein sequence ID" value="KTW31722.1"/>
    <property type="molecule type" value="Genomic_DNA"/>
</dbReference>
<dbReference type="Proteomes" id="UP000053447">
    <property type="component" value="Unassembled WGS sequence"/>
</dbReference>
<dbReference type="GeneID" id="28939501"/>
<evidence type="ECO:0000259" key="1">
    <source>
        <dbReference type="Pfam" id="PF13824"/>
    </source>
</evidence>
<keyword evidence="4" id="KW-1185">Reference proteome</keyword>
<dbReference type="PANTHER" id="PTHR28069">
    <property type="entry name" value="GH20023P"/>
    <property type="match status" value="1"/>
</dbReference>
<evidence type="ECO:0000313" key="4">
    <source>
        <dbReference type="Proteomes" id="UP000053447"/>
    </source>
</evidence>
<proteinExistence type="predicted"/>
<dbReference type="GO" id="GO:0031966">
    <property type="term" value="C:mitochondrial membrane"/>
    <property type="evidence" value="ECO:0007669"/>
    <property type="project" value="EnsemblFungi"/>
</dbReference>
<dbReference type="InterPro" id="IPR046824">
    <property type="entry name" value="Mss51-like_C"/>
</dbReference>
<dbReference type="STRING" id="1408657.A0A0W4ZTN5"/>
<evidence type="ECO:0000313" key="3">
    <source>
        <dbReference type="EMBL" id="KTW31722.1"/>
    </source>
</evidence>
<name>A0A0W4ZTN5_PNEJ7</name>
<dbReference type="RefSeq" id="XP_018230414.1">
    <property type="nucleotide sequence ID" value="XM_018373246.1"/>
</dbReference>
<dbReference type="AlphaFoldDB" id="A0A0W4ZTN5"/>
<sequence length="425" mass="49628">MSNITAISFFTQYKLIKNTESNYHRSIHFISNFFKNKHSSQHLKKNQIHHQDDLFHCLSKSPIQSLREKAKIIKKYAKCPISNNPIFFECPNCGYPTHNSEIEWKIDNQHKKICKKLREANEDEHDLHSRRELYEFALPNSQFKDAIISFQSWYSFFYTRSFEGINSERSVRHLSKLLTYPLTLLSIIHEGSPYNIKNSLTIKGLKSLLAIRYVLHENPKNVNSISRNILVMNKPFRIFILGARAESALPRFVWMQGGTNLFPNILFHIYFIGPEASNITSKSKNNDSYSNSIQENFSPNLIFSTYSEYYHKLHEKGIFSPFDPCYDIFYLPNPGIGHQNSSSWNKTIKYLLETQCAIFTTSCLLEDIQQDLNFLEKNYKNKYDILLNLTENIFKSNKWDVSVFNPKDIIQANAYIAGFSGKNMK</sequence>
<dbReference type="eggNOG" id="ENOG502QQBW">
    <property type="taxonomic scope" value="Eukaryota"/>
</dbReference>
<accession>A0A0W4ZTN5</accession>
<dbReference type="PANTHER" id="PTHR28069:SF1">
    <property type="entry name" value="PROTEIN MSS51, MITOCHONDRIAL"/>
    <property type="match status" value="1"/>
</dbReference>
<comment type="caution">
    <text evidence="3">The sequence shown here is derived from an EMBL/GenBank/DDBJ whole genome shotgun (WGS) entry which is preliminary data.</text>
</comment>
<organism evidence="3 4">
    <name type="scientific">Pneumocystis jirovecii (strain RU7)</name>
    <name type="common">Human pneumocystis pneumonia agent</name>
    <dbReference type="NCBI Taxonomy" id="1408657"/>
    <lineage>
        <taxon>Eukaryota</taxon>
        <taxon>Fungi</taxon>
        <taxon>Dikarya</taxon>
        <taxon>Ascomycota</taxon>
        <taxon>Taphrinomycotina</taxon>
        <taxon>Pneumocystomycetes</taxon>
        <taxon>Pneumocystaceae</taxon>
        <taxon>Pneumocystis</taxon>
    </lineage>
</organism>
<dbReference type="InterPro" id="IPR032717">
    <property type="entry name" value="Mss51_Znf"/>
</dbReference>
<evidence type="ECO:0000259" key="2">
    <source>
        <dbReference type="Pfam" id="PF20179"/>
    </source>
</evidence>
<dbReference type="Pfam" id="PF20179">
    <property type="entry name" value="MSS51_C"/>
    <property type="match status" value="1"/>
</dbReference>
<dbReference type="VEuPathDB" id="FungiDB:T551_00983"/>
<protein>
    <submittedName>
        <fullName evidence="3">Uncharacterized protein</fullName>
    </submittedName>
</protein>